<dbReference type="GeneID" id="28900706"/>
<proteinExistence type="predicted"/>
<dbReference type="GO" id="GO:0005634">
    <property type="term" value="C:nucleus"/>
    <property type="evidence" value="ECO:0007669"/>
    <property type="project" value="TreeGrafter"/>
</dbReference>
<sequence>MDSSQDEVNWFGEGFGGYPRRLPEDCVEYTLFLADFEDKSLGQVRSSLQAIQRAATELQKRLLKGYIWQRDGFTLKYYHELGRSFLKGRTNFGDSVEDEWLIVYILRELSKEFPSLLVRMTDSDGEFLLIEAANALPDWLNPENADNRVWLRNGKIYIIPLESPSQKAEEGPSFPAQLSFEKALDIVQKRKQELYYSASLEEEAFYRLRNYPDQISNNFHSARILVPRNLAYILHERPALISPAVEAFYLRDPISLRPLQAEDDGDLIFRPRDLVTISTKFTKVGFAQVKSQHFPAPATWVDAMPVNDDSRSASHAEIGMKISSGFEMLLRDTLNQDKTSVREIKLLLEELSAGEDVLPSDREISTWDDREDDEDWLDIDFRDFEEELAGKSTTKDEENPDAHATSGNGFGDKTAQENLRKMVERFENFLNDDKAGAEGAQMPDDMDFDDDDDDESDIGSGGEDKELSFNEEEFSRMMREMMGMPPDSHMAKNKSEPLSHKQSSPTGEEALPTIQQQDEHRQIQEIMDGMEAELREAGALELDSAPKSNNARRSLKSEKEQKNGDKRHLDQKLQEELNEDEIDEEDEGVNIDYNLAKNLLESFKSQAGLAGPGGNILGLMGLQLPRDEDEDPSASKNKIT</sequence>
<feature type="compositionally biased region" description="Acidic residues" evidence="1">
    <location>
        <begin position="576"/>
        <end position="585"/>
    </location>
</feature>
<dbReference type="EMBL" id="KV407469">
    <property type="protein sequence ID" value="KZF18869.1"/>
    <property type="molecule type" value="Genomic_DNA"/>
</dbReference>
<dbReference type="PANTHER" id="PTHR13060">
    <property type="entry name" value="SGT1 PROTEIN HSGT1 SUPPRESSOR OF GCR2"/>
    <property type="match status" value="1"/>
</dbReference>
<dbReference type="OrthoDB" id="27237at2759"/>
<dbReference type="AlphaFoldDB" id="A0A164ZAH7"/>
<protein>
    <submittedName>
        <fullName evidence="2">SGT1-domain-containing protein</fullName>
    </submittedName>
</protein>
<feature type="compositionally biased region" description="Acidic residues" evidence="1">
    <location>
        <begin position="444"/>
        <end position="457"/>
    </location>
</feature>
<accession>A0A164ZAH7</accession>
<evidence type="ECO:0000313" key="2">
    <source>
        <dbReference type="EMBL" id="KZF18869.1"/>
    </source>
</evidence>
<evidence type="ECO:0000256" key="1">
    <source>
        <dbReference type="SAM" id="MobiDB-lite"/>
    </source>
</evidence>
<keyword evidence="3" id="KW-1185">Reference proteome</keyword>
<feature type="compositionally biased region" description="Basic and acidic residues" evidence="1">
    <location>
        <begin position="555"/>
        <end position="575"/>
    </location>
</feature>
<gene>
    <name evidence="2" type="ORF">L228DRAFT_271766</name>
</gene>
<dbReference type="RefSeq" id="XP_018184424.1">
    <property type="nucleotide sequence ID" value="XM_018335569.1"/>
</dbReference>
<organism evidence="2 3">
    <name type="scientific">Xylona heveae (strain CBS 132557 / TC161)</name>
    <dbReference type="NCBI Taxonomy" id="1328760"/>
    <lineage>
        <taxon>Eukaryota</taxon>
        <taxon>Fungi</taxon>
        <taxon>Dikarya</taxon>
        <taxon>Ascomycota</taxon>
        <taxon>Pezizomycotina</taxon>
        <taxon>Xylonomycetes</taxon>
        <taxon>Xylonales</taxon>
        <taxon>Xylonaceae</taxon>
        <taxon>Xylona</taxon>
    </lineage>
</organism>
<reference evidence="2 3" key="1">
    <citation type="journal article" date="2016" name="Fungal Biol.">
        <title>The genome of Xylona heveae provides a window into fungal endophytism.</title>
        <authorList>
            <person name="Gazis R."/>
            <person name="Kuo A."/>
            <person name="Riley R."/>
            <person name="LaButti K."/>
            <person name="Lipzen A."/>
            <person name="Lin J."/>
            <person name="Amirebrahimi M."/>
            <person name="Hesse C.N."/>
            <person name="Spatafora J.W."/>
            <person name="Henrissat B."/>
            <person name="Hainaut M."/>
            <person name="Grigoriev I.V."/>
            <person name="Hibbett D.S."/>
        </authorList>
    </citation>
    <scope>NUCLEOTIDE SEQUENCE [LARGE SCALE GENOMIC DNA]</scope>
    <source>
        <strain evidence="2 3">TC161</strain>
    </source>
</reference>
<dbReference type="OMA" id="TKDYIWQ"/>
<dbReference type="STRING" id="1328760.A0A164ZAH7"/>
<feature type="region of interest" description="Disordered" evidence="1">
    <location>
        <begin position="389"/>
        <end position="413"/>
    </location>
</feature>
<dbReference type="InterPro" id="IPR010770">
    <property type="entry name" value="Ecd"/>
</dbReference>
<dbReference type="PANTHER" id="PTHR13060:SF0">
    <property type="entry name" value="PROTEIN ECDYSONELESS HOMOLOG"/>
    <property type="match status" value="1"/>
</dbReference>
<evidence type="ECO:0000313" key="3">
    <source>
        <dbReference type="Proteomes" id="UP000076632"/>
    </source>
</evidence>
<name>A0A164ZAH7_XYLHT</name>
<dbReference type="Proteomes" id="UP000076632">
    <property type="component" value="Unassembled WGS sequence"/>
</dbReference>
<feature type="region of interest" description="Disordered" evidence="1">
    <location>
        <begin position="433"/>
        <end position="585"/>
    </location>
</feature>
<feature type="compositionally biased region" description="Basic and acidic residues" evidence="1">
    <location>
        <begin position="462"/>
        <end position="479"/>
    </location>
</feature>
<dbReference type="Pfam" id="PF07093">
    <property type="entry name" value="SGT1"/>
    <property type="match status" value="1"/>
</dbReference>
<feature type="compositionally biased region" description="Basic and acidic residues" evidence="1">
    <location>
        <begin position="489"/>
        <end position="499"/>
    </location>
</feature>
<dbReference type="InParanoid" id="A0A164ZAH7"/>